<keyword evidence="3" id="KW-1185">Reference proteome</keyword>
<dbReference type="AlphaFoldDB" id="B6IT21"/>
<gene>
    <name evidence="2" type="ordered locus">RC1_1375</name>
</gene>
<sequence>MQDFGPEPKFGELHKTCSRPVVGAVPGGARMNSTPASQYRRIDGPSVAPINRKHPEDHA</sequence>
<accession>B6IT21</accession>
<protein>
    <submittedName>
        <fullName evidence="2">Uncharacterized protein</fullName>
    </submittedName>
</protein>
<organism evidence="2 3">
    <name type="scientific">Rhodospirillum centenum (strain ATCC 51521 / SW)</name>
    <dbReference type="NCBI Taxonomy" id="414684"/>
    <lineage>
        <taxon>Bacteria</taxon>
        <taxon>Pseudomonadati</taxon>
        <taxon>Pseudomonadota</taxon>
        <taxon>Alphaproteobacteria</taxon>
        <taxon>Rhodospirillales</taxon>
        <taxon>Rhodospirillaceae</taxon>
        <taxon>Rhodospirillum</taxon>
    </lineage>
</organism>
<feature type="region of interest" description="Disordered" evidence="1">
    <location>
        <begin position="1"/>
        <end position="59"/>
    </location>
</feature>
<reference evidence="2 3" key="1">
    <citation type="journal article" date="2010" name="BMC Genomics">
        <title>Metabolic flexibility revealed in the genome of the cyst-forming alpha-1 proteobacterium Rhodospirillum centenum.</title>
        <authorList>
            <person name="Lu Y.K."/>
            <person name="Marden J."/>
            <person name="Han M."/>
            <person name="Swingley W.D."/>
            <person name="Mastrian S.D."/>
            <person name="Chowdhury S.R."/>
            <person name="Hao J."/>
            <person name="Helmy T."/>
            <person name="Kim S."/>
            <person name="Kurdoglu A.A."/>
            <person name="Matthies H.J."/>
            <person name="Rollo D."/>
            <person name="Stothard P."/>
            <person name="Blankenship R.E."/>
            <person name="Bauer C.E."/>
            <person name="Touchman J.W."/>
        </authorList>
    </citation>
    <scope>NUCLEOTIDE SEQUENCE [LARGE SCALE GENOMIC DNA]</scope>
    <source>
        <strain evidence="3">ATCC 51521 / SW</strain>
    </source>
</reference>
<evidence type="ECO:0000313" key="2">
    <source>
        <dbReference type="EMBL" id="ACI98779.1"/>
    </source>
</evidence>
<evidence type="ECO:0000256" key="1">
    <source>
        <dbReference type="SAM" id="MobiDB-lite"/>
    </source>
</evidence>
<name>B6IT21_RHOCS</name>
<proteinExistence type="predicted"/>
<evidence type="ECO:0000313" key="3">
    <source>
        <dbReference type="Proteomes" id="UP000001591"/>
    </source>
</evidence>
<dbReference type="STRING" id="414684.RC1_1375"/>
<dbReference type="HOGENOM" id="CLU_2957638_0_0_5"/>
<dbReference type="KEGG" id="rce:RC1_1375"/>
<dbReference type="Proteomes" id="UP000001591">
    <property type="component" value="Chromosome"/>
</dbReference>
<dbReference type="EMBL" id="CP000613">
    <property type="protein sequence ID" value="ACI98779.1"/>
    <property type="molecule type" value="Genomic_DNA"/>
</dbReference>